<keyword evidence="8 15" id="KW-0963">Cytoplasm</keyword>
<evidence type="ECO:0000256" key="12">
    <source>
        <dbReference type="ARBA" id="ARBA00022840"/>
    </source>
</evidence>
<feature type="region of interest" description="Phosphoribosyl-ATP pyrophosphohydrolase" evidence="15">
    <location>
        <begin position="120"/>
        <end position="209"/>
    </location>
</feature>
<dbReference type="FunFam" id="1.10.287.1080:FF:000002">
    <property type="entry name" value="Histidine biosynthesis bifunctional protein HisIE"/>
    <property type="match status" value="1"/>
</dbReference>
<dbReference type="Pfam" id="PF01503">
    <property type="entry name" value="PRA-PH"/>
    <property type="match status" value="1"/>
</dbReference>
<evidence type="ECO:0000256" key="10">
    <source>
        <dbReference type="ARBA" id="ARBA00022741"/>
    </source>
</evidence>
<dbReference type="FunFam" id="3.10.20.810:FF:000001">
    <property type="entry name" value="Histidine biosynthesis bifunctional protein HisIE"/>
    <property type="match status" value="1"/>
</dbReference>
<comment type="catalytic activity">
    <reaction evidence="2 15">
        <text>1-(5-phospho-beta-D-ribosyl)-ATP + H2O = 1-(5-phospho-beta-D-ribosyl)-5'-AMP + diphosphate + H(+)</text>
        <dbReference type="Rhea" id="RHEA:22828"/>
        <dbReference type="ChEBI" id="CHEBI:15377"/>
        <dbReference type="ChEBI" id="CHEBI:15378"/>
        <dbReference type="ChEBI" id="CHEBI:33019"/>
        <dbReference type="ChEBI" id="CHEBI:59457"/>
        <dbReference type="ChEBI" id="CHEBI:73183"/>
        <dbReference type="EC" id="3.6.1.31"/>
    </reaction>
</comment>
<comment type="similarity">
    <text evidence="6 15">In the C-terminal section; belongs to the PRA-PH family.</text>
</comment>
<accession>A0A5M8QYE3</accession>
<keyword evidence="11 15" id="KW-0378">Hydrolase</keyword>
<keyword evidence="14 15" id="KW-0511">Multifunctional enzyme</keyword>
<organism evidence="17 18">
    <name type="scientific">Dyadobacter flavalbus</name>
    <dbReference type="NCBI Taxonomy" id="2579942"/>
    <lineage>
        <taxon>Bacteria</taxon>
        <taxon>Pseudomonadati</taxon>
        <taxon>Bacteroidota</taxon>
        <taxon>Cytophagia</taxon>
        <taxon>Cytophagales</taxon>
        <taxon>Spirosomataceae</taxon>
        <taxon>Dyadobacter</taxon>
    </lineage>
</organism>
<dbReference type="RefSeq" id="WP_139011434.1">
    <property type="nucleotide sequence ID" value="NZ_VBSN01000027.1"/>
</dbReference>
<dbReference type="OrthoDB" id="9795769at2"/>
<evidence type="ECO:0000256" key="7">
    <source>
        <dbReference type="ARBA" id="ARBA00008299"/>
    </source>
</evidence>
<keyword evidence="12 15" id="KW-0067">ATP-binding</keyword>
<keyword evidence="10 15" id="KW-0547">Nucleotide-binding</keyword>
<evidence type="ECO:0000256" key="3">
    <source>
        <dbReference type="ARBA" id="ARBA00004496"/>
    </source>
</evidence>
<evidence type="ECO:0000259" key="16">
    <source>
        <dbReference type="Pfam" id="PF01502"/>
    </source>
</evidence>
<keyword evidence="18" id="KW-1185">Reference proteome</keyword>
<evidence type="ECO:0000256" key="15">
    <source>
        <dbReference type="HAMAP-Rule" id="MF_01019"/>
    </source>
</evidence>
<dbReference type="InterPro" id="IPR008179">
    <property type="entry name" value="HisE"/>
</dbReference>
<comment type="catalytic activity">
    <reaction evidence="1 15">
        <text>1-(5-phospho-beta-D-ribosyl)-5'-AMP + H2O = 1-(5-phospho-beta-D-ribosyl)-5-[(5-phospho-beta-D-ribosylamino)methylideneamino]imidazole-4-carboxamide</text>
        <dbReference type="Rhea" id="RHEA:20049"/>
        <dbReference type="ChEBI" id="CHEBI:15377"/>
        <dbReference type="ChEBI" id="CHEBI:58435"/>
        <dbReference type="ChEBI" id="CHEBI:59457"/>
        <dbReference type="EC" id="3.5.4.19"/>
    </reaction>
</comment>
<dbReference type="PANTHER" id="PTHR42945">
    <property type="entry name" value="HISTIDINE BIOSYNTHESIS BIFUNCTIONAL PROTEIN"/>
    <property type="match status" value="1"/>
</dbReference>
<dbReference type="InterPro" id="IPR023019">
    <property type="entry name" value="His_synth_HisIE"/>
</dbReference>
<evidence type="ECO:0000256" key="14">
    <source>
        <dbReference type="ARBA" id="ARBA00023268"/>
    </source>
</evidence>
<comment type="caution">
    <text evidence="17">The sequence shown here is derived from an EMBL/GenBank/DDBJ whole genome shotgun (WGS) entry which is preliminary data.</text>
</comment>
<reference evidence="17 18" key="1">
    <citation type="submission" date="2019-05" db="EMBL/GenBank/DDBJ databases">
        <authorList>
            <person name="Qu J.-H."/>
        </authorList>
    </citation>
    <scope>NUCLEOTIDE SEQUENCE [LARGE SCALE GENOMIC DNA]</scope>
    <source>
        <strain evidence="17 18">NS28</strain>
    </source>
</reference>
<keyword evidence="9 15" id="KW-0028">Amino-acid biosynthesis</keyword>
<dbReference type="CDD" id="cd11534">
    <property type="entry name" value="NTP-PPase_HisIE_like"/>
    <property type="match status" value="1"/>
</dbReference>
<dbReference type="NCBIfam" id="NF002747">
    <property type="entry name" value="PRK02759.1"/>
    <property type="match status" value="1"/>
</dbReference>
<evidence type="ECO:0000313" key="18">
    <source>
        <dbReference type="Proteomes" id="UP000323994"/>
    </source>
</evidence>
<feature type="domain" description="Phosphoribosyl-AMP cyclohydrolase" evidence="16">
    <location>
        <begin position="32"/>
        <end position="104"/>
    </location>
</feature>
<dbReference type="PANTHER" id="PTHR42945:SF9">
    <property type="entry name" value="HISTIDINE BIOSYNTHESIS BIFUNCTIONAL PROTEIN HISIE"/>
    <property type="match status" value="1"/>
</dbReference>
<dbReference type="Gene3D" id="3.10.20.810">
    <property type="entry name" value="Phosphoribosyl-AMP cyclohydrolase"/>
    <property type="match status" value="1"/>
</dbReference>
<dbReference type="InterPro" id="IPR038019">
    <property type="entry name" value="PRib_AMP_CycHydrolase_sf"/>
</dbReference>
<gene>
    <name evidence="15" type="primary">hisI</name>
    <name evidence="15" type="synonym">hisIE</name>
    <name evidence="17" type="ORF">FEM33_07435</name>
</gene>
<dbReference type="HAMAP" id="MF_01020">
    <property type="entry name" value="HisE"/>
    <property type="match status" value="1"/>
</dbReference>
<evidence type="ECO:0000256" key="4">
    <source>
        <dbReference type="ARBA" id="ARBA00005169"/>
    </source>
</evidence>
<dbReference type="SUPFAM" id="SSF101386">
    <property type="entry name" value="all-alpha NTP pyrophosphatases"/>
    <property type="match status" value="1"/>
</dbReference>
<evidence type="ECO:0000256" key="9">
    <source>
        <dbReference type="ARBA" id="ARBA00022605"/>
    </source>
</evidence>
<evidence type="ECO:0000256" key="13">
    <source>
        <dbReference type="ARBA" id="ARBA00023102"/>
    </source>
</evidence>
<name>A0A5M8QYE3_9BACT</name>
<dbReference type="InterPro" id="IPR002496">
    <property type="entry name" value="PRib_AMP_CycHydrolase_dom"/>
</dbReference>
<evidence type="ECO:0000313" key="17">
    <source>
        <dbReference type="EMBL" id="KAA6440421.1"/>
    </source>
</evidence>
<comment type="pathway">
    <text evidence="5 15">Amino-acid biosynthesis; L-histidine biosynthesis; L-histidine from 5-phospho-alpha-D-ribose 1-diphosphate: step 2/9.</text>
</comment>
<dbReference type="AlphaFoldDB" id="A0A5M8QYE3"/>
<dbReference type="InterPro" id="IPR021130">
    <property type="entry name" value="PRib-ATP_PPHydrolase-like"/>
</dbReference>
<comment type="pathway">
    <text evidence="4 15">Amino-acid biosynthesis; L-histidine biosynthesis; L-histidine from 5-phospho-alpha-D-ribose 1-diphosphate: step 3/9.</text>
</comment>
<comment type="subcellular location">
    <subcellularLocation>
        <location evidence="3 15">Cytoplasm</location>
    </subcellularLocation>
</comment>
<dbReference type="NCBIfam" id="NF000768">
    <property type="entry name" value="PRK00051.1"/>
    <property type="match status" value="1"/>
</dbReference>
<evidence type="ECO:0000256" key="6">
    <source>
        <dbReference type="ARBA" id="ARBA00007731"/>
    </source>
</evidence>
<dbReference type="GO" id="GO:0005737">
    <property type="term" value="C:cytoplasm"/>
    <property type="evidence" value="ECO:0007669"/>
    <property type="project" value="UniProtKB-SubCell"/>
</dbReference>
<dbReference type="NCBIfam" id="TIGR03188">
    <property type="entry name" value="histidine_hisI"/>
    <property type="match status" value="1"/>
</dbReference>
<sequence length="209" mass="23395">MSDTFSTIDFDKSPDGLVPAIIQDVHTNKVLMLGYMNKEALEITKSQGTVTFFSRSRQSLWTKGETSGNFLFVNEIAADCDGDTVLIKATPAGPTCHTGSDTCFGEKNSQDTRIGEASFLNYLQKEVIRERKLNPSEESYTSSLFRKGINKIAQKVGEEAVEVVIEAKDDDKDLFKNEVSDLLFHLLVLLEQKNIDLDEVINVLRSRHQ</sequence>
<dbReference type="EC" id="3.5.4.19" evidence="15"/>
<dbReference type="GO" id="GO:0000105">
    <property type="term" value="P:L-histidine biosynthetic process"/>
    <property type="evidence" value="ECO:0007669"/>
    <property type="project" value="UniProtKB-UniRule"/>
</dbReference>
<evidence type="ECO:0000256" key="5">
    <source>
        <dbReference type="ARBA" id="ARBA00005204"/>
    </source>
</evidence>
<comment type="similarity">
    <text evidence="7 15">In the N-terminal section; belongs to the PRA-CH family.</text>
</comment>
<dbReference type="EC" id="3.6.1.31" evidence="15"/>
<dbReference type="GO" id="GO:0004636">
    <property type="term" value="F:phosphoribosyl-ATP diphosphatase activity"/>
    <property type="evidence" value="ECO:0007669"/>
    <property type="project" value="UniProtKB-UniRule"/>
</dbReference>
<evidence type="ECO:0000256" key="8">
    <source>
        <dbReference type="ARBA" id="ARBA00022490"/>
    </source>
</evidence>
<dbReference type="Proteomes" id="UP000323994">
    <property type="component" value="Unassembled WGS sequence"/>
</dbReference>
<dbReference type="Gene3D" id="1.10.287.1080">
    <property type="entry name" value="MazG-like"/>
    <property type="match status" value="1"/>
</dbReference>
<dbReference type="UniPathway" id="UPA00031">
    <property type="reaction ID" value="UER00007"/>
</dbReference>
<dbReference type="EMBL" id="VBSN01000027">
    <property type="protein sequence ID" value="KAA6440421.1"/>
    <property type="molecule type" value="Genomic_DNA"/>
</dbReference>
<keyword evidence="13 15" id="KW-0368">Histidine biosynthesis</keyword>
<feature type="region of interest" description="Phosphoribosyl-AMP cyclohydrolase" evidence="15">
    <location>
        <begin position="1"/>
        <end position="119"/>
    </location>
</feature>
<proteinExistence type="inferred from homology"/>
<evidence type="ECO:0000256" key="11">
    <source>
        <dbReference type="ARBA" id="ARBA00022801"/>
    </source>
</evidence>
<dbReference type="SUPFAM" id="SSF141734">
    <property type="entry name" value="HisI-like"/>
    <property type="match status" value="1"/>
</dbReference>
<dbReference type="HAMAP" id="MF_01019">
    <property type="entry name" value="HisIE"/>
    <property type="match status" value="1"/>
</dbReference>
<dbReference type="Pfam" id="PF01502">
    <property type="entry name" value="PRA-CH"/>
    <property type="match status" value="1"/>
</dbReference>
<evidence type="ECO:0000256" key="2">
    <source>
        <dbReference type="ARBA" id="ARBA00001460"/>
    </source>
</evidence>
<dbReference type="GO" id="GO:0005524">
    <property type="term" value="F:ATP binding"/>
    <property type="evidence" value="ECO:0007669"/>
    <property type="project" value="UniProtKB-KW"/>
</dbReference>
<dbReference type="GO" id="GO:0004635">
    <property type="term" value="F:phosphoribosyl-AMP cyclohydrolase activity"/>
    <property type="evidence" value="ECO:0007669"/>
    <property type="project" value="UniProtKB-UniRule"/>
</dbReference>
<protein>
    <recommendedName>
        <fullName evidence="15">Histidine biosynthesis bifunctional protein HisIE</fullName>
    </recommendedName>
    <domain>
        <recommendedName>
            <fullName evidence="15">Phosphoribosyl-AMP cyclohydrolase</fullName>
            <shortName evidence="15">PRA-CH</shortName>
            <ecNumber evidence="15">3.5.4.19</ecNumber>
        </recommendedName>
    </domain>
    <domain>
        <recommendedName>
            <fullName evidence="15">Phosphoribosyl-ATP pyrophosphatase</fullName>
            <shortName evidence="15">PRA-PH</shortName>
            <ecNumber evidence="15">3.6.1.31</ecNumber>
        </recommendedName>
    </domain>
</protein>
<evidence type="ECO:0000256" key="1">
    <source>
        <dbReference type="ARBA" id="ARBA00000024"/>
    </source>
</evidence>